<evidence type="ECO:0000259" key="2">
    <source>
        <dbReference type="PROSITE" id="PS50191"/>
    </source>
</evidence>
<dbReference type="PROSITE" id="PS50191">
    <property type="entry name" value="CRAL_TRIO"/>
    <property type="match status" value="1"/>
</dbReference>
<proteinExistence type="predicted"/>
<dbReference type="InterPro" id="IPR052432">
    <property type="entry name" value="PITP/CRAL-TRIO"/>
</dbReference>
<sequence>MDLLLKANREKLLNTYAENLEAVLDLQRTLLADVLPSVTDELNLDADSEQWAAEWLNDTCSLFQIMRRNKFTRSFAMESIRKTLVWRFNHLWPPHPPLRMSIVPPPATDPFGRPILLVEVVSLNDSSDAYKPLIIRGLETLRLHLKRLNENSAQQPILQYVILLDLKHFSTQSLNIDLVTWTLREVIPQFPGLLAAAFITNFNWAHSATWSIAKRVLPATALSRVFFPTRQELLAYFTPSMLPKDYGGTLPSMTELQQLQQQQRTSSSSSSRVDDRPEPSAQHSNHGSWPTSSSPSSSRSAPRNVTTMIGVRTAAGPPARALPIRQALPPPGAPIPATSLLNPFFGYPLSSFDGTQPPTLRHGRRRKRDLAHTLLVLAWRRWKRRIVGTLWLVIVFLLTVRGRRVWFSRASGSLWTAATTLLLL</sequence>
<dbReference type="CDD" id="cd00170">
    <property type="entry name" value="SEC14"/>
    <property type="match status" value="1"/>
</dbReference>
<dbReference type="PANTHER" id="PTHR46590:SF4">
    <property type="entry name" value="CRAL-TRIO DOMAIN-CONTAINING PROTEIN"/>
    <property type="match status" value="1"/>
</dbReference>
<evidence type="ECO:0000313" key="3">
    <source>
        <dbReference type="EMBL" id="KAJ7646780.1"/>
    </source>
</evidence>
<dbReference type="SUPFAM" id="SSF52087">
    <property type="entry name" value="CRAL/TRIO domain"/>
    <property type="match status" value="1"/>
</dbReference>
<keyword evidence="4" id="KW-1185">Reference proteome</keyword>
<name>A0AAD7CE37_9AGAR</name>
<dbReference type="InterPro" id="IPR001251">
    <property type="entry name" value="CRAL-TRIO_dom"/>
</dbReference>
<evidence type="ECO:0000313" key="4">
    <source>
        <dbReference type="Proteomes" id="UP001221142"/>
    </source>
</evidence>
<feature type="domain" description="CRAL-TRIO" evidence="2">
    <location>
        <begin position="109"/>
        <end position="254"/>
    </location>
</feature>
<comment type="caution">
    <text evidence="3">The sequence shown here is derived from an EMBL/GenBank/DDBJ whole genome shotgun (WGS) entry which is preliminary data.</text>
</comment>
<gene>
    <name evidence="3" type="ORF">FB45DRAFT_891386</name>
</gene>
<dbReference type="EMBL" id="JARKIF010000002">
    <property type="protein sequence ID" value="KAJ7646780.1"/>
    <property type="molecule type" value="Genomic_DNA"/>
</dbReference>
<dbReference type="InterPro" id="IPR036865">
    <property type="entry name" value="CRAL-TRIO_dom_sf"/>
</dbReference>
<accession>A0AAD7CE37</accession>
<organism evidence="3 4">
    <name type="scientific">Roridomyces roridus</name>
    <dbReference type="NCBI Taxonomy" id="1738132"/>
    <lineage>
        <taxon>Eukaryota</taxon>
        <taxon>Fungi</taxon>
        <taxon>Dikarya</taxon>
        <taxon>Basidiomycota</taxon>
        <taxon>Agaricomycotina</taxon>
        <taxon>Agaricomycetes</taxon>
        <taxon>Agaricomycetidae</taxon>
        <taxon>Agaricales</taxon>
        <taxon>Marasmiineae</taxon>
        <taxon>Mycenaceae</taxon>
        <taxon>Roridomyces</taxon>
    </lineage>
</organism>
<dbReference type="Gene3D" id="3.40.525.10">
    <property type="entry name" value="CRAL-TRIO lipid binding domain"/>
    <property type="match status" value="1"/>
</dbReference>
<feature type="compositionally biased region" description="Low complexity" evidence="1">
    <location>
        <begin position="284"/>
        <end position="302"/>
    </location>
</feature>
<dbReference type="Proteomes" id="UP001221142">
    <property type="component" value="Unassembled WGS sequence"/>
</dbReference>
<dbReference type="AlphaFoldDB" id="A0AAD7CE37"/>
<dbReference type="Pfam" id="PF00650">
    <property type="entry name" value="CRAL_TRIO"/>
    <property type="match status" value="1"/>
</dbReference>
<feature type="compositionally biased region" description="Low complexity" evidence="1">
    <location>
        <begin position="257"/>
        <end position="271"/>
    </location>
</feature>
<reference evidence="3" key="1">
    <citation type="submission" date="2023-03" db="EMBL/GenBank/DDBJ databases">
        <title>Massive genome expansion in bonnet fungi (Mycena s.s.) driven by repeated elements and novel gene families across ecological guilds.</title>
        <authorList>
            <consortium name="Lawrence Berkeley National Laboratory"/>
            <person name="Harder C.B."/>
            <person name="Miyauchi S."/>
            <person name="Viragh M."/>
            <person name="Kuo A."/>
            <person name="Thoen E."/>
            <person name="Andreopoulos B."/>
            <person name="Lu D."/>
            <person name="Skrede I."/>
            <person name="Drula E."/>
            <person name="Henrissat B."/>
            <person name="Morin E."/>
            <person name="Kohler A."/>
            <person name="Barry K."/>
            <person name="LaButti K."/>
            <person name="Morin E."/>
            <person name="Salamov A."/>
            <person name="Lipzen A."/>
            <person name="Mereny Z."/>
            <person name="Hegedus B."/>
            <person name="Baldrian P."/>
            <person name="Stursova M."/>
            <person name="Weitz H."/>
            <person name="Taylor A."/>
            <person name="Grigoriev I.V."/>
            <person name="Nagy L.G."/>
            <person name="Martin F."/>
            <person name="Kauserud H."/>
        </authorList>
    </citation>
    <scope>NUCLEOTIDE SEQUENCE</scope>
    <source>
        <strain evidence="3">9284</strain>
    </source>
</reference>
<feature type="region of interest" description="Disordered" evidence="1">
    <location>
        <begin position="257"/>
        <end position="303"/>
    </location>
</feature>
<dbReference type="PANTHER" id="PTHR46590">
    <property type="entry name" value="PHOSPHATIDYLINOSITOL TRANSFER PROTEIN CSR1-RELATED"/>
    <property type="match status" value="1"/>
</dbReference>
<protein>
    <submittedName>
        <fullName evidence="3">CRAL-TRIO domain-containing protein</fullName>
    </submittedName>
</protein>
<evidence type="ECO:0000256" key="1">
    <source>
        <dbReference type="SAM" id="MobiDB-lite"/>
    </source>
</evidence>